<keyword evidence="2" id="KW-1185">Reference proteome</keyword>
<dbReference type="Gene3D" id="3.90.1200.10">
    <property type="match status" value="1"/>
</dbReference>
<evidence type="ECO:0000313" key="2">
    <source>
        <dbReference type="Proteomes" id="UP001059773"/>
    </source>
</evidence>
<accession>A0ABY5JWM4</accession>
<dbReference type="SUPFAM" id="SSF56112">
    <property type="entry name" value="Protein kinase-like (PK-like)"/>
    <property type="match status" value="1"/>
</dbReference>
<gene>
    <name evidence="1" type="ORF">NP439_08875</name>
</gene>
<reference evidence="1" key="1">
    <citation type="submission" date="2022-07" db="EMBL/GenBank/DDBJ databases">
        <title>FELIX.</title>
        <authorList>
            <person name="Wan K.H."/>
            <person name="Park S."/>
            <person name="Lawrence Q."/>
            <person name="Eichenberger J.P."/>
            <person name="Booth B.W."/>
            <person name="Piaggio A.J."/>
            <person name="Chandler J.C."/>
            <person name="Franklin A.B."/>
            <person name="Celniker S.E."/>
        </authorList>
    </citation>
    <scope>NUCLEOTIDE SEQUENCE</scope>
    <source>
        <strain evidence="1">QA-1986 374</strain>
    </source>
</reference>
<dbReference type="EMBL" id="CP101914">
    <property type="protein sequence ID" value="UUI04731.1"/>
    <property type="molecule type" value="Genomic_DNA"/>
</dbReference>
<organism evidence="1 2">
    <name type="scientific">Oceanobacillus jeddahense</name>
    <dbReference type="NCBI Taxonomy" id="1462527"/>
    <lineage>
        <taxon>Bacteria</taxon>
        <taxon>Bacillati</taxon>
        <taxon>Bacillota</taxon>
        <taxon>Bacilli</taxon>
        <taxon>Bacillales</taxon>
        <taxon>Bacillaceae</taxon>
        <taxon>Oceanobacillus</taxon>
    </lineage>
</organism>
<protein>
    <submittedName>
        <fullName evidence="1">Aminoglycoside phosphotransferase family protein</fullName>
    </submittedName>
</protein>
<dbReference type="Pfam" id="PF01633">
    <property type="entry name" value="Choline_kinase"/>
    <property type="match status" value="1"/>
</dbReference>
<sequence length="219" mass="25802">MGEGRKLPLNEVSFYKFLCSDILYTPKLVDYFQNERYIVLILERIAGSALGACRNDFTIQQNIDSKDILKEIKKIGKLKEYPEDINVLNRDSKLEKYFQVIYKELDTKTRQNTERLIGTLNQNVKLVFSHGDLIPPNIIKKGELYYIIDWEWAGLRPDSYDTALFMLFSGSPLQRLSQFDKLDSCRDRLELYRDVILIASREIKNWLEVKDFPVQKKYI</sequence>
<dbReference type="Proteomes" id="UP001059773">
    <property type="component" value="Chromosome"/>
</dbReference>
<dbReference type="RefSeq" id="WP_256709630.1">
    <property type="nucleotide sequence ID" value="NZ_CP101914.1"/>
</dbReference>
<proteinExistence type="predicted"/>
<name>A0ABY5JWM4_9BACI</name>
<dbReference type="InterPro" id="IPR011009">
    <property type="entry name" value="Kinase-like_dom_sf"/>
</dbReference>
<evidence type="ECO:0000313" key="1">
    <source>
        <dbReference type="EMBL" id="UUI04731.1"/>
    </source>
</evidence>